<gene>
    <name evidence="1" type="ORF">NE237_019951</name>
</gene>
<evidence type="ECO:0000313" key="2">
    <source>
        <dbReference type="Proteomes" id="UP001141806"/>
    </source>
</evidence>
<dbReference type="OrthoDB" id="9989112at2759"/>
<keyword evidence="2" id="KW-1185">Reference proteome</keyword>
<name>A0A9Q0H7G6_9MAGN</name>
<proteinExistence type="predicted"/>
<organism evidence="1 2">
    <name type="scientific">Protea cynaroides</name>
    <dbReference type="NCBI Taxonomy" id="273540"/>
    <lineage>
        <taxon>Eukaryota</taxon>
        <taxon>Viridiplantae</taxon>
        <taxon>Streptophyta</taxon>
        <taxon>Embryophyta</taxon>
        <taxon>Tracheophyta</taxon>
        <taxon>Spermatophyta</taxon>
        <taxon>Magnoliopsida</taxon>
        <taxon>Proteales</taxon>
        <taxon>Proteaceae</taxon>
        <taxon>Protea</taxon>
    </lineage>
</organism>
<protein>
    <submittedName>
        <fullName evidence="1">Uncharacterized protein</fullName>
    </submittedName>
</protein>
<dbReference type="SUPFAM" id="SSF52540">
    <property type="entry name" value="P-loop containing nucleoside triphosphate hydrolases"/>
    <property type="match status" value="2"/>
</dbReference>
<sequence length="148" mass="17291">MKKQGCEIEAVGINYKIYTHKTKRFNYPFKIFTTTTIIIEQEEQFEPEPEFCHVLKNITCRAKPWEIFVIVRPSGVGKSTLLEVPVVVQIPRMRFYSVVGKSNLLSRFSRDQFRLNSKPTIGVEFVYRNIKIGYKIIKVQIWDTAGKN</sequence>
<dbReference type="GO" id="GO:0003924">
    <property type="term" value="F:GTPase activity"/>
    <property type="evidence" value="ECO:0007669"/>
    <property type="project" value="InterPro"/>
</dbReference>
<dbReference type="PRINTS" id="PR00449">
    <property type="entry name" value="RASTRNSFRMNG"/>
</dbReference>
<dbReference type="EMBL" id="JAMYWD010000009">
    <property type="protein sequence ID" value="KAJ4960041.1"/>
    <property type="molecule type" value="Genomic_DNA"/>
</dbReference>
<dbReference type="InterPro" id="IPR001806">
    <property type="entry name" value="Small_GTPase"/>
</dbReference>
<reference evidence="1" key="1">
    <citation type="journal article" date="2023" name="Plant J.">
        <title>The genome of the king protea, Protea cynaroides.</title>
        <authorList>
            <person name="Chang J."/>
            <person name="Duong T.A."/>
            <person name="Schoeman C."/>
            <person name="Ma X."/>
            <person name="Roodt D."/>
            <person name="Barker N."/>
            <person name="Li Z."/>
            <person name="Van de Peer Y."/>
            <person name="Mizrachi E."/>
        </authorList>
    </citation>
    <scope>NUCLEOTIDE SEQUENCE</scope>
    <source>
        <tissue evidence="1">Young leaves</tissue>
    </source>
</reference>
<evidence type="ECO:0000313" key="1">
    <source>
        <dbReference type="EMBL" id="KAJ4960041.1"/>
    </source>
</evidence>
<dbReference type="AlphaFoldDB" id="A0A9Q0H7G6"/>
<accession>A0A9Q0H7G6</accession>
<dbReference type="InterPro" id="IPR050209">
    <property type="entry name" value="Rab_GTPases_membrane_traffic"/>
</dbReference>
<dbReference type="InterPro" id="IPR027417">
    <property type="entry name" value="P-loop_NTPase"/>
</dbReference>
<dbReference type="Gene3D" id="3.40.50.300">
    <property type="entry name" value="P-loop containing nucleotide triphosphate hydrolases"/>
    <property type="match status" value="1"/>
</dbReference>
<dbReference type="PANTHER" id="PTHR47979">
    <property type="entry name" value="DRAB11-RELATED"/>
    <property type="match status" value="1"/>
</dbReference>
<dbReference type="Proteomes" id="UP001141806">
    <property type="component" value="Unassembled WGS sequence"/>
</dbReference>
<dbReference type="GO" id="GO:0005525">
    <property type="term" value="F:GTP binding"/>
    <property type="evidence" value="ECO:0007669"/>
    <property type="project" value="InterPro"/>
</dbReference>
<dbReference type="Pfam" id="PF00071">
    <property type="entry name" value="Ras"/>
    <property type="match status" value="1"/>
</dbReference>
<comment type="caution">
    <text evidence="1">The sequence shown here is derived from an EMBL/GenBank/DDBJ whole genome shotgun (WGS) entry which is preliminary data.</text>
</comment>